<dbReference type="InterPro" id="IPR034660">
    <property type="entry name" value="DinB/YfiT-like"/>
</dbReference>
<name>A0ABU4K3Y6_9ACTN</name>
<sequence>MGAVTAYDPAAEHERTRVALEAAIGRLVELVGGIDDMEAPSGVPPWSVGDVGAHLAAVYLAYGAAVPGEPGGEGIDWETLPGGQDGTFGERIAAVNALSVGLIAGAERKRLGAILAERGAAFLRGSAGLAPDTPVPAPWYGPGRAVPLAAATGLMLSETLLHGLDMARGARRPWSLGAEEASLVIGQAMVTMMPLALDPEKAKGVRIAFDLALKGGPRLAVVVEDGVATVTRDAPPRPYDCRIAAAPTAFLLVSFGRMPIWKAIALGRMRAGGRRPWLATRLSELITAP</sequence>
<dbReference type="Proteomes" id="UP001278571">
    <property type="component" value="Unassembled WGS sequence"/>
</dbReference>
<feature type="domain" description="Mycothiol-dependent maleylpyruvate isomerase metal-binding" evidence="1">
    <location>
        <begin position="21"/>
        <end position="167"/>
    </location>
</feature>
<dbReference type="EMBL" id="JAWJZF010000309">
    <property type="protein sequence ID" value="MDX2292466.1"/>
    <property type="molecule type" value="Genomic_DNA"/>
</dbReference>
<dbReference type="Gene3D" id="1.20.120.450">
    <property type="entry name" value="dinb family like domain"/>
    <property type="match status" value="1"/>
</dbReference>
<dbReference type="GO" id="GO:0016853">
    <property type="term" value="F:isomerase activity"/>
    <property type="evidence" value="ECO:0007669"/>
    <property type="project" value="UniProtKB-KW"/>
</dbReference>
<gene>
    <name evidence="2" type="ORF">R2363_09805</name>
</gene>
<keyword evidence="3" id="KW-1185">Reference proteome</keyword>
<accession>A0ABU4K3Y6</accession>
<dbReference type="InterPro" id="IPR024344">
    <property type="entry name" value="MDMPI_metal-binding"/>
</dbReference>
<proteinExistence type="predicted"/>
<reference evidence="2 3" key="1">
    <citation type="submission" date="2023-10" db="EMBL/GenBank/DDBJ databases">
        <authorList>
            <person name="Wang X.X."/>
        </authorList>
    </citation>
    <scope>NUCLEOTIDE SEQUENCE [LARGE SCALE GENOMIC DNA]</scope>
    <source>
        <strain evidence="2 3">NBRC 12816</strain>
    </source>
</reference>
<protein>
    <submittedName>
        <fullName evidence="2">Maleylpyruvate isomerase N-terminal domain-containing protein</fullName>
    </submittedName>
</protein>
<evidence type="ECO:0000313" key="2">
    <source>
        <dbReference type="EMBL" id="MDX2292466.1"/>
    </source>
</evidence>
<organism evidence="2 3">
    <name type="scientific">Streptomyces roseolus</name>
    <dbReference type="NCBI Taxonomy" id="67358"/>
    <lineage>
        <taxon>Bacteria</taxon>
        <taxon>Bacillati</taxon>
        <taxon>Actinomycetota</taxon>
        <taxon>Actinomycetes</taxon>
        <taxon>Kitasatosporales</taxon>
        <taxon>Streptomycetaceae</taxon>
        <taxon>Streptomyces</taxon>
    </lineage>
</organism>
<dbReference type="Gene3D" id="3.30.1050.10">
    <property type="entry name" value="SCP2 sterol-binding domain"/>
    <property type="match status" value="1"/>
</dbReference>
<dbReference type="Pfam" id="PF11716">
    <property type="entry name" value="MDMPI_N"/>
    <property type="match status" value="1"/>
</dbReference>
<evidence type="ECO:0000313" key="3">
    <source>
        <dbReference type="Proteomes" id="UP001278571"/>
    </source>
</evidence>
<keyword evidence="2" id="KW-0413">Isomerase</keyword>
<comment type="caution">
    <text evidence="2">The sequence shown here is derived from an EMBL/GenBank/DDBJ whole genome shotgun (WGS) entry which is preliminary data.</text>
</comment>
<dbReference type="SUPFAM" id="SSF109854">
    <property type="entry name" value="DinB/YfiT-like putative metalloenzymes"/>
    <property type="match status" value="1"/>
</dbReference>
<dbReference type="SUPFAM" id="SSF55718">
    <property type="entry name" value="SCP-like"/>
    <property type="match status" value="1"/>
</dbReference>
<evidence type="ECO:0000259" key="1">
    <source>
        <dbReference type="Pfam" id="PF11716"/>
    </source>
</evidence>
<dbReference type="InterPro" id="IPR036527">
    <property type="entry name" value="SCP2_sterol-bd_dom_sf"/>
</dbReference>
<dbReference type="RefSeq" id="WP_319008959.1">
    <property type="nucleotide sequence ID" value="NZ_JAWJZF010000309.1"/>
</dbReference>